<accession>A0ABT6UXN9</accession>
<dbReference type="InterPro" id="IPR050961">
    <property type="entry name" value="BolA/IbaG_stress_morph_reg"/>
</dbReference>
<comment type="similarity">
    <text evidence="1 2">Belongs to the BolA/IbaG family.</text>
</comment>
<name>A0ABT6UXN9_9GAMM</name>
<keyword evidence="5" id="KW-1185">Reference proteome</keyword>
<evidence type="ECO:0000313" key="4">
    <source>
        <dbReference type="EMBL" id="MDI5889759.1"/>
    </source>
</evidence>
<organism evidence="4 5">
    <name type="scientific">Halomonas rhizosphaerae</name>
    <dbReference type="NCBI Taxonomy" id="3043296"/>
    <lineage>
        <taxon>Bacteria</taxon>
        <taxon>Pseudomonadati</taxon>
        <taxon>Pseudomonadota</taxon>
        <taxon>Gammaproteobacteria</taxon>
        <taxon>Oceanospirillales</taxon>
        <taxon>Halomonadaceae</taxon>
        <taxon>Halomonas</taxon>
    </lineage>
</organism>
<dbReference type="PANTHER" id="PTHR46229">
    <property type="entry name" value="BOLA TRANSCRIPTION REGULATOR"/>
    <property type="match status" value="1"/>
</dbReference>
<evidence type="ECO:0000313" key="5">
    <source>
        <dbReference type="Proteomes" id="UP001225957"/>
    </source>
</evidence>
<evidence type="ECO:0000256" key="3">
    <source>
        <dbReference type="SAM" id="MobiDB-lite"/>
    </source>
</evidence>
<gene>
    <name evidence="4" type="ORF">QLQ83_01465</name>
</gene>
<sequence length="115" mass="12402">MSCHEIPAAGATSWTRQRVPDESTNHRSAGAMQPSEVKALLESRLDGCEFHIQGEGCNFQVVAVGEVFEGLSPVKRQQMIYGALSEEIASGALHAVSIKTYTPQQWQAATDNQGA</sequence>
<evidence type="ECO:0000256" key="2">
    <source>
        <dbReference type="RuleBase" id="RU003860"/>
    </source>
</evidence>
<feature type="region of interest" description="Disordered" evidence="3">
    <location>
        <begin position="1"/>
        <end position="34"/>
    </location>
</feature>
<dbReference type="Proteomes" id="UP001225957">
    <property type="component" value="Unassembled WGS sequence"/>
</dbReference>
<protein>
    <submittedName>
        <fullName evidence="4">BolA family protein</fullName>
    </submittedName>
</protein>
<dbReference type="PANTHER" id="PTHR46229:SF4">
    <property type="entry name" value="ACID STRESS PROTEIN IBAG"/>
    <property type="match status" value="1"/>
</dbReference>
<dbReference type="SUPFAM" id="SSF82657">
    <property type="entry name" value="BolA-like"/>
    <property type="match status" value="1"/>
</dbReference>
<dbReference type="Pfam" id="PF01722">
    <property type="entry name" value="BolA"/>
    <property type="match status" value="1"/>
</dbReference>
<reference evidence="4 5" key="1">
    <citation type="submission" date="2023-04" db="EMBL/GenBank/DDBJ databases">
        <title>Halomonas strains isolated from rhizosphere soil.</title>
        <authorList>
            <person name="Xu L."/>
            <person name="Sun J.-Q."/>
        </authorList>
    </citation>
    <scope>NUCLEOTIDE SEQUENCE [LARGE SCALE GENOMIC DNA]</scope>
    <source>
        <strain evidence="4 5">LR5S20</strain>
    </source>
</reference>
<proteinExistence type="inferred from homology"/>
<evidence type="ECO:0000256" key="1">
    <source>
        <dbReference type="ARBA" id="ARBA00005578"/>
    </source>
</evidence>
<dbReference type="InterPro" id="IPR002634">
    <property type="entry name" value="BolA"/>
</dbReference>
<dbReference type="Gene3D" id="3.30.300.90">
    <property type="entry name" value="BolA-like"/>
    <property type="match status" value="1"/>
</dbReference>
<dbReference type="EMBL" id="JASCQP010000005">
    <property type="protein sequence ID" value="MDI5889759.1"/>
    <property type="molecule type" value="Genomic_DNA"/>
</dbReference>
<comment type="caution">
    <text evidence="4">The sequence shown here is derived from an EMBL/GenBank/DDBJ whole genome shotgun (WGS) entry which is preliminary data.</text>
</comment>
<dbReference type="InterPro" id="IPR036065">
    <property type="entry name" value="BolA-like_sf"/>
</dbReference>